<feature type="transmembrane region" description="Helical" evidence="8">
    <location>
        <begin position="418"/>
        <end position="435"/>
    </location>
</feature>
<evidence type="ECO:0008006" key="10">
    <source>
        <dbReference type="Google" id="ProtNLM"/>
    </source>
</evidence>
<dbReference type="SUPFAM" id="SSF103481">
    <property type="entry name" value="Multidrug resistance efflux transporter EmrE"/>
    <property type="match status" value="1"/>
</dbReference>
<dbReference type="PANTHER" id="PTHR14233">
    <property type="entry name" value="DUF914-RELATED"/>
    <property type="match status" value="1"/>
</dbReference>
<feature type="transmembrane region" description="Helical" evidence="8">
    <location>
        <begin position="359"/>
        <end position="379"/>
    </location>
</feature>
<sequence>MSSPPLVSSLFDWKIIFFGQTISLALACCTAASSTLQAMKGFTNMPLFQISFCYLFLGFHVFFMDRSRKNGEVVDDSNHSNQNEWKGVSTLTDETTSLLEDRGESKGSSLSSSSIGETSMHRSLHAEISEKVERGEADCDNESPQGLDISSLGLRLHSPWYFYALIAFLDVQANYFVVVSFRYTTLINSNILTSLSITSVMATSYILLGRLIRWHHFAGACCCVLGASMIVSSDFYTSSAEVIDVGPALSPVPNNSTSSLRTLGDILAIVSAMLFGLNDALAELSIKCSTEHEYLAMMGIFGFVFSFVQSMVLERDQVSEFVESVKEFILCHYKRGVDIGSDEIEVDSMNNLSTCSHDVNFALIFLVWIWYIICLVYFYSAASRFLAMADATLLSLSLQSANFYTLLFSIVVQQMTPKAIYFAAAAIMIFGVWLYERGDIILTILSPLKLLLTKILDFLEGNKGNSHY</sequence>
<dbReference type="InterPro" id="IPR052221">
    <property type="entry name" value="SLC35F_Transporter"/>
</dbReference>
<feature type="transmembrane region" description="Helical" evidence="8">
    <location>
        <begin position="47"/>
        <end position="64"/>
    </location>
</feature>
<name>A0A7S3VBF8_9STRA</name>
<accession>A0A7S3VBF8</accession>
<gene>
    <name evidence="9" type="ORF">CDEB00056_LOCUS13708</name>
</gene>
<evidence type="ECO:0000256" key="7">
    <source>
        <dbReference type="SAM" id="MobiDB-lite"/>
    </source>
</evidence>
<comment type="similarity">
    <text evidence="2">Belongs to the SLC35F solute transporter family.</text>
</comment>
<dbReference type="EMBL" id="HBIO01017855">
    <property type="protein sequence ID" value="CAE0468855.1"/>
    <property type="molecule type" value="Transcribed_RNA"/>
</dbReference>
<feature type="compositionally biased region" description="Low complexity" evidence="7">
    <location>
        <begin position="106"/>
        <end position="118"/>
    </location>
</feature>
<evidence type="ECO:0000313" key="9">
    <source>
        <dbReference type="EMBL" id="CAE0468855.1"/>
    </source>
</evidence>
<keyword evidence="5 8" id="KW-1133">Transmembrane helix</keyword>
<reference evidence="9" key="1">
    <citation type="submission" date="2021-01" db="EMBL/GenBank/DDBJ databases">
        <authorList>
            <person name="Corre E."/>
            <person name="Pelletier E."/>
            <person name="Niang G."/>
            <person name="Scheremetjew M."/>
            <person name="Finn R."/>
            <person name="Kale V."/>
            <person name="Holt S."/>
            <person name="Cochrane G."/>
            <person name="Meng A."/>
            <person name="Brown T."/>
            <person name="Cohen L."/>
        </authorList>
    </citation>
    <scope>NUCLEOTIDE SEQUENCE</scope>
    <source>
        <strain evidence="9">MM31A-1</strain>
    </source>
</reference>
<keyword evidence="3" id="KW-0813">Transport</keyword>
<feature type="transmembrane region" description="Helical" evidence="8">
    <location>
        <begin position="294"/>
        <end position="313"/>
    </location>
</feature>
<evidence type="ECO:0000256" key="1">
    <source>
        <dbReference type="ARBA" id="ARBA00004141"/>
    </source>
</evidence>
<dbReference type="Pfam" id="PF06027">
    <property type="entry name" value="SLC35F"/>
    <property type="match status" value="2"/>
</dbReference>
<dbReference type="GO" id="GO:0022857">
    <property type="term" value="F:transmembrane transporter activity"/>
    <property type="evidence" value="ECO:0007669"/>
    <property type="project" value="InterPro"/>
</dbReference>
<keyword evidence="4 8" id="KW-0812">Transmembrane</keyword>
<feature type="region of interest" description="Disordered" evidence="7">
    <location>
        <begin position="98"/>
        <end position="120"/>
    </location>
</feature>
<keyword evidence="6 8" id="KW-0472">Membrane</keyword>
<organism evidence="9">
    <name type="scientific">Chaetoceros debilis</name>
    <dbReference type="NCBI Taxonomy" id="122233"/>
    <lineage>
        <taxon>Eukaryota</taxon>
        <taxon>Sar</taxon>
        <taxon>Stramenopiles</taxon>
        <taxon>Ochrophyta</taxon>
        <taxon>Bacillariophyta</taxon>
        <taxon>Coscinodiscophyceae</taxon>
        <taxon>Chaetocerotophycidae</taxon>
        <taxon>Chaetocerotales</taxon>
        <taxon>Chaetocerotaceae</taxon>
        <taxon>Chaetoceros</taxon>
    </lineage>
</organism>
<dbReference type="AlphaFoldDB" id="A0A7S3VBF8"/>
<dbReference type="InterPro" id="IPR037185">
    <property type="entry name" value="EmrE-like"/>
</dbReference>
<proteinExistence type="inferred from homology"/>
<evidence type="ECO:0000256" key="6">
    <source>
        <dbReference type="ARBA" id="ARBA00023136"/>
    </source>
</evidence>
<dbReference type="InterPro" id="IPR009262">
    <property type="entry name" value="SLC35_F1/F2/F6"/>
</dbReference>
<dbReference type="PANTHER" id="PTHR14233:SF4">
    <property type="entry name" value="SOLUTE CARRIER FAMILY 35 MEMBER F2"/>
    <property type="match status" value="1"/>
</dbReference>
<comment type="subcellular location">
    <subcellularLocation>
        <location evidence="1">Membrane</location>
        <topology evidence="1">Multi-pass membrane protein</topology>
    </subcellularLocation>
</comment>
<dbReference type="GO" id="GO:0016020">
    <property type="term" value="C:membrane"/>
    <property type="evidence" value="ECO:0007669"/>
    <property type="project" value="UniProtKB-SubCell"/>
</dbReference>
<evidence type="ECO:0000256" key="2">
    <source>
        <dbReference type="ARBA" id="ARBA00007863"/>
    </source>
</evidence>
<evidence type="ECO:0000256" key="3">
    <source>
        <dbReference type="ARBA" id="ARBA00022448"/>
    </source>
</evidence>
<feature type="transmembrane region" description="Helical" evidence="8">
    <location>
        <begin position="187"/>
        <end position="207"/>
    </location>
</feature>
<evidence type="ECO:0000256" key="5">
    <source>
        <dbReference type="ARBA" id="ARBA00022989"/>
    </source>
</evidence>
<evidence type="ECO:0000256" key="8">
    <source>
        <dbReference type="SAM" id="Phobius"/>
    </source>
</evidence>
<evidence type="ECO:0000256" key="4">
    <source>
        <dbReference type="ARBA" id="ARBA00022692"/>
    </source>
</evidence>
<protein>
    <recommendedName>
        <fullName evidence="10">EamA domain-containing protein</fullName>
    </recommendedName>
</protein>
<feature type="transmembrane region" description="Helical" evidence="8">
    <location>
        <begin position="160"/>
        <end position="181"/>
    </location>
</feature>
<feature type="transmembrane region" description="Helical" evidence="8">
    <location>
        <begin position="391"/>
        <end position="412"/>
    </location>
</feature>